<evidence type="ECO:0000259" key="1">
    <source>
        <dbReference type="PROSITE" id="PS50234"/>
    </source>
</evidence>
<dbReference type="Pfam" id="PF00092">
    <property type="entry name" value="VWA"/>
    <property type="match status" value="1"/>
</dbReference>
<name>A0ABV2J1B3_9HYPH</name>
<protein>
    <submittedName>
        <fullName evidence="2">Mg-chelatase subunit ChlD</fullName>
    </submittedName>
</protein>
<dbReference type="Pfam" id="PF13400">
    <property type="entry name" value="Tad"/>
    <property type="match status" value="1"/>
</dbReference>
<dbReference type="EMBL" id="JBEPMB010000004">
    <property type="protein sequence ID" value="MET3614548.1"/>
    <property type="molecule type" value="Genomic_DNA"/>
</dbReference>
<dbReference type="InterPro" id="IPR036465">
    <property type="entry name" value="vWFA_dom_sf"/>
</dbReference>
<organism evidence="2 3">
    <name type="scientific">Rhizobium aquaticum</name>
    <dbReference type="NCBI Taxonomy" id="1549636"/>
    <lineage>
        <taxon>Bacteria</taxon>
        <taxon>Pseudomonadati</taxon>
        <taxon>Pseudomonadota</taxon>
        <taxon>Alphaproteobacteria</taxon>
        <taxon>Hyphomicrobiales</taxon>
        <taxon>Rhizobiaceae</taxon>
        <taxon>Rhizobium/Agrobacterium group</taxon>
        <taxon>Rhizobium</taxon>
    </lineage>
</organism>
<dbReference type="Gene3D" id="3.40.50.410">
    <property type="entry name" value="von Willebrand factor, type A domain"/>
    <property type="match status" value="1"/>
</dbReference>
<dbReference type="SMART" id="SM00327">
    <property type="entry name" value="VWA"/>
    <property type="match status" value="1"/>
</dbReference>
<sequence>MAAFLIPVGMATAELSMDISGLMAQRTRLQAAVDSAAIAAGAALANEQATIDEARQLALSFVKGQLNQDLAAIAQDQQKNGADSPYSGYDIGGCTNVDVVQSTGVGTTKVFDVKVTSCLEKKLTVLGAFYGSSLHTLNATGSTKSMTASQKALSMYLVLDRSGSMADNTDTVTGTTTYTYSCGKRKTCTGTQNTYLIKIDALKQAAGALMKTISTADPDQYYARLGAVSYNSAMDTPQSLGWGTVAVANYVNALVASGGTDSSNAFKQAYQSLTAATENSLHLTKNGQTPDKFIVFMTDGENNYASADTATKQWCDSARAAGVQVYSIAFMAPATGQALLSYCATDANHFFAANNASDMIAAFKYIGEKAVSATTRLTQ</sequence>
<dbReference type="CDD" id="cd00198">
    <property type="entry name" value="vWFA"/>
    <property type="match status" value="1"/>
</dbReference>
<reference evidence="2 3" key="1">
    <citation type="submission" date="2024-06" db="EMBL/GenBank/DDBJ databases">
        <title>Genomic Encyclopedia of Type Strains, Phase IV (KMG-IV): sequencing the most valuable type-strain genomes for metagenomic binning, comparative biology and taxonomic classification.</title>
        <authorList>
            <person name="Goeker M."/>
        </authorList>
    </citation>
    <scope>NUCLEOTIDE SEQUENCE [LARGE SCALE GENOMIC DNA]</scope>
    <source>
        <strain evidence="2 3">DSM 29780</strain>
    </source>
</reference>
<dbReference type="Proteomes" id="UP001549047">
    <property type="component" value="Unassembled WGS sequence"/>
</dbReference>
<proteinExistence type="predicted"/>
<accession>A0ABV2J1B3</accession>
<comment type="caution">
    <text evidence="2">The sequence shown here is derived from an EMBL/GenBank/DDBJ whole genome shotgun (WGS) entry which is preliminary data.</text>
</comment>
<dbReference type="PROSITE" id="PS50234">
    <property type="entry name" value="VWFA"/>
    <property type="match status" value="1"/>
</dbReference>
<feature type="domain" description="VWFA" evidence="1">
    <location>
        <begin position="154"/>
        <end position="366"/>
    </location>
</feature>
<evidence type="ECO:0000313" key="2">
    <source>
        <dbReference type="EMBL" id="MET3614548.1"/>
    </source>
</evidence>
<dbReference type="InterPro" id="IPR028087">
    <property type="entry name" value="Tad_N"/>
</dbReference>
<gene>
    <name evidence="2" type="ORF">ABID16_002885</name>
</gene>
<dbReference type="InterPro" id="IPR002035">
    <property type="entry name" value="VWF_A"/>
</dbReference>
<evidence type="ECO:0000313" key="3">
    <source>
        <dbReference type="Proteomes" id="UP001549047"/>
    </source>
</evidence>
<keyword evidence="3" id="KW-1185">Reference proteome</keyword>
<dbReference type="SUPFAM" id="SSF53300">
    <property type="entry name" value="vWA-like"/>
    <property type="match status" value="1"/>
</dbReference>